<evidence type="ECO:0000313" key="2">
    <source>
        <dbReference type="EMBL" id="MFC4805504.1"/>
    </source>
</evidence>
<gene>
    <name evidence="2" type="ORF">ACFO4R_10520</name>
</gene>
<keyword evidence="3" id="KW-1185">Reference proteome</keyword>
<dbReference type="EMBL" id="JBHSHL010000051">
    <property type="protein sequence ID" value="MFC4805504.1"/>
    <property type="molecule type" value="Genomic_DNA"/>
</dbReference>
<dbReference type="RefSeq" id="WP_379789071.1">
    <property type="nucleotide sequence ID" value="NZ_JBHSHL010000051.1"/>
</dbReference>
<dbReference type="Pfam" id="PF01965">
    <property type="entry name" value="DJ-1_PfpI"/>
    <property type="match status" value="1"/>
</dbReference>
<comment type="caution">
    <text evidence="2">The sequence shown here is derived from an EMBL/GenBank/DDBJ whole genome shotgun (WGS) entry which is preliminary data.</text>
</comment>
<feature type="domain" description="DJ-1/PfpI" evidence="1">
    <location>
        <begin position="2"/>
        <end position="164"/>
    </location>
</feature>
<dbReference type="Proteomes" id="UP001595916">
    <property type="component" value="Unassembled WGS sequence"/>
</dbReference>
<protein>
    <submittedName>
        <fullName evidence="2">DJ-1/PfpI family protein</fullName>
    </submittedName>
</protein>
<dbReference type="InterPro" id="IPR029062">
    <property type="entry name" value="Class_I_gatase-like"/>
</dbReference>
<accession>A0ABV9QNF5</accession>
<name>A0ABV9QNF5_9FIRM</name>
<proteinExistence type="predicted"/>
<reference evidence="3" key="1">
    <citation type="journal article" date="2019" name="Int. J. Syst. Evol. Microbiol.">
        <title>The Global Catalogue of Microorganisms (GCM) 10K type strain sequencing project: providing services to taxonomists for standard genome sequencing and annotation.</title>
        <authorList>
            <consortium name="The Broad Institute Genomics Platform"/>
            <consortium name="The Broad Institute Genome Sequencing Center for Infectious Disease"/>
            <person name="Wu L."/>
            <person name="Ma J."/>
        </authorList>
    </citation>
    <scope>NUCLEOTIDE SEQUENCE [LARGE SCALE GENOMIC DNA]</scope>
    <source>
        <strain evidence="3">CCUG 46385</strain>
    </source>
</reference>
<evidence type="ECO:0000313" key="3">
    <source>
        <dbReference type="Proteomes" id="UP001595916"/>
    </source>
</evidence>
<dbReference type="SUPFAM" id="SSF52317">
    <property type="entry name" value="Class I glutamine amidotransferase-like"/>
    <property type="match status" value="1"/>
</dbReference>
<sequence>MKKTAIFIYEQFCNFEIAPLLEVLKIKNKPFTVFSKDLSPVTSEEGLIVLPQKSIEDFDVDEYDSLVLPGAMDIRGVVDDEDSINFIKKFSNLKIAAISIAPILLLKSSMLYSKRFMAGVNKEELMEEGFSKEDLHLMRDWEENAKEPLKDGYIIDGNIITSVSYEFLRWTLGFASMLELEVSPEMFGIREQL</sequence>
<organism evidence="2 3">
    <name type="scientific">Filifactor villosus</name>
    <dbReference type="NCBI Taxonomy" id="29374"/>
    <lineage>
        <taxon>Bacteria</taxon>
        <taxon>Bacillati</taxon>
        <taxon>Bacillota</taxon>
        <taxon>Clostridia</taxon>
        <taxon>Peptostreptococcales</taxon>
        <taxon>Filifactoraceae</taxon>
        <taxon>Filifactor</taxon>
    </lineage>
</organism>
<dbReference type="Gene3D" id="3.40.50.880">
    <property type="match status" value="1"/>
</dbReference>
<dbReference type="InterPro" id="IPR002818">
    <property type="entry name" value="DJ-1/PfpI"/>
</dbReference>
<evidence type="ECO:0000259" key="1">
    <source>
        <dbReference type="Pfam" id="PF01965"/>
    </source>
</evidence>